<comment type="caution">
    <text evidence="1">The sequence shown here is derived from an EMBL/GenBank/DDBJ whole genome shotgun (WGS) entry which is preliminary data.</text>
</comment>
<evidence type="ECO:0000313" key="2">
    <source>
        <dbReference type="Proteomes" id="UP001556367"/>
    </source>
</evidence>
<protein>
    <recommendedName>
        <fullName evidence="3">F-box protein</fullName>
    </recommendedName>
</protein>
<reference evidence="2" key="1">
    <citation type="submission" date="2024-06" db="EMBL/GenBank/DDBJ databases">
        <title>Multi-omics analyses provide insights into the biosynthesis of the anticancer antibiotic pleurotin in Hohenbuehelia grisea.</title>
        <authorList>
            <person name="Weaver J.A."/>
            <person name="Alberti F."/>
        </authorList>
    </citation>
    <scope>NUCLEOTIDE SEQUENCE [LARGE SCALE GENOMIC DNA]</scope>
    <source>
        <strain evidence="2">T-177</strain>
    </source>
</reference>
<evidence type="ECO:0000313" key="1">
    <source>
        <dbReference type="EMBL" id="KAL0946482.1"/>
    </source>
</evidence>
<organism evidence="1 2">
    <name type="scientific">Hohenbuehelia grisea</name>
    <dbReference type="NCBI Taxonomy" id="104357"/>
    <lineage>
        <taxon>Eukaryota</taxon>
        <taxon>Fungi</taxon>
        <taxon>Dikarya</taxon>
        <taxon>Basidiomycota</taxon>
        <taxon>Agaricomycotina</taxon>
        <taxon>Agaricomycetes</taxon>
        <taxon>Agaricomycetidae</taxon>
        <taxon>Agaricales</taxon>
        <taxon>Pleurotineae</taxon>
        <taxon>Pleurotaceae</taxon>
        <taxon>Hohenbuehelia</taxon>
    </lineage>
</organism>
<dbReference type="SUPFAM" id="SSF52047">
    <property type="entry name" value="RNI-like"/>
    <property type="match status" value="1"/>
</dbReference>
<dbReference type="Proteomes" id="UP001556367">
    <property type="component" value="Unassembled WGS sequence"/>
</dbReference>
<gene>
    <name evidence="1" type="ORF">HGRIS_012699</name>
</gene>
<dbReference type="Gene3D" id="3.80.10.10">
    <property type="entry name" value="Ribonuclease Inhibitor"/>
    <property type="match status" value="1"/>
</dbReference>
<accession>A0ABR3IT62</accession>
<dbReference type="EMBL" id="JASNQZ010000015">
    <property type="protein sequence ID" value="KAL0946482.1"/>
    <property type="molecule type" value="Genomic_DNA"/>
</dbReference>
<sequence length="308" mass="35418">MYLSPTTHDWQLVSHNSQAMAIPCTNVAAERSPVSHYVFMFPEDIAREILELSARAHRDMAPQLIKLNRQVQRWIEPVLYETVHLVNILKALRFIYAIRTKPPALFTRVKYLTISFCVGTDLAYQIIPHCPRVRELACWVPNVTSIPGFTNLNPQHLLMHLNSGNDSGRMKPDFGQVLYSSVTRLAFTDPCRVWTHWEGFSKLSNLTHLKLEWVYPCPFEYKHILSDILHSCKHLKILLLMLGLPMLRDPVIAIPSGLDVMGDPRVVVIQMNRVFLVSERADGTNPRLWKKAEEILSAQYEKVRVKAK</sequence>
<dbReference type="InterPro" id="IPR032675">
    <property type="entry name" value="LRR_dom_sf"/>
</dbReference>
<name>A0ABR3IT62_9AGAR</name>
<proteinExistence type="predicted"/>
<evidence type="ECO:0008006" key="3">
    <source>
        <dbReference type="Google" id="ProtNLM"/>
    </source>
</evidence>
<keyword evidence="2" id="KW-1185">Reference proteome</keyword>